<dbReference type="InterPro" id="IPR015943">
    <property type="entry name" value="WD40/YVTN_repeat-like_dom_sf"/>
</dbReference>
<dbReference type="HOGENOM" id="CLU_040579_0_0_1"/>
<evidence type="ECO:0000256" key="1">
    <source>
        <dbReference type="ARBA" id="ARBA00022574"/>
    </source>
</evidence>
<dbReference type="Proteomes" id="UP000017200">
    <property type="component" value="Unassembled WGS sequence"/>
</dbReference>
<gene>
    <name evidence="5" type="ORF">MVLG_06210</name>
</gene>
<dbReference type="PROSITE" id="PS50082">
    <property type="entry name" value="WD_REPEATS_2"/>
    <property type="match status" value="1"/>
</dbReference>
<feature type="repeat" description="WD" evidence="3">
    <location>
        <begin position="409"/>
        <end position="435"/>
    </location>
</feature>
<feature type="compositionally biased region" description="Basic residues" evidence="4">
    <location>
        <begin position="51"/>
        <end position="62"/>
    </location>
</feature>
<evidence type="ECO:0000313" key="5">
    <source>
        <dbReference type="EMBL" id="KDE03309.1"/>
    </source>
</evidence>
<name>U5HGK5_USTV1</name>
<dbReference type="PANTHER" id="PTHR44472">
    <property type="entry name" value="DDB1- AND CUL4-ASSOCIATED FACTOR 4-RELATED"/>
    <property type="match status" value="1"/>
</dbReference>
<dbReference type="PANTHER" id="PTHR44472:SF1">
    <property type="entry name" value="DDB1 AND CUL4 ASSOCIATED FACTOR 4"/>
    <property type="match status" value="1"/>
</dbReference>
<dbReference type="InterPro" id="IPR001680">
    <property type="entry name" value="WD40_rpt"/>
</dbReference>
<keyword evidence="7" id="KW-1185">Reference proteome</keyword>
<proteinExistence type="predicted"/>
<reference evidence="5" key="2">
    <citation type="submission" date="2010-11" db="EMBL/GenBank/DDBJ databases">
        <authorList>
            <consortium name="The Broad Institute Genome Sequencing Platform"/>
            <person name="Earl A."/>
            <person name="Ward D."/>
            <person name="Feldgarden M."/>
            <person name="Gevers D."/>
            <person name="Butler R."/>
            <person name="Young S.K."/>
            <person name="Zeng Q."/>
            <person name="Gargeya S."/>
            <person name="Fitzgerald M."/>
            <person name="Haas B."/>
            <person name="Abouelleil A."/>
            <person name="Alvarado L."/>
            <person name="Arachchi H.M."/>
            <person name="Berlin A."/>
            <person name="Brown A."/>
            <person name="Chapman S.B."/>
            <person name="Chen Z."/>
            <person name="Dunbar C."/>
            <person name="Freedman E."/>
            <person name="Gearin G."/>
            <person name="Gellesch M."/>
            <person name="Goldberg J."/>
            <person name="Griggs A."/>
            <person name="Gujja S."/>
            <person name="Heilman E."/>
            <person name="Heiman D."/>
            <person name="Howarth C."/>
            <person name="Larson L."/>
            <person name="Lui A."/>
            <person name="MacDonald P.J.P."/>
            <person name="Mehta T."/>
            <person name="Montmayeur A."/>
            <person name="Murphy C."/>
            <person name="Neiman D."/>
            <person name="Pearson M."/>
            <person name="Priest M."/>
            <person name="Roberts A."/>
            <person name="Saif S."/>
            <person name="Shea T."/>
            <person name="Shenoy N."/>
            <person name="Sisk P."/>
            <person name="Stolte C."/>
            <person name="Sykes S."/>
            <person name="White J."/>
            <person name="Yandava C."/>
            <person name="Wortman J."/>
            <person name="Nusbaum C."/>
            <person name="Birren B."/>
        </authorList>
    </citation>
    <scope>NUCLEOTIDE SEQUENCE</scope>
    <source>
        <strain evidence="5">P1A1 Lamole</strain>
    </source>
</reference>
<evidence type="ECO:0008006" key="8">
    <source>
        <dbReference type="Google" id="ProtNLM"/>
    </source>
</evidence>
<accession>U5HGK5</accession>
<organism evidence="5">
    <name type="scientific">Microbotryum lychnidis-dioicae (strain p1A1 Lamole / MvSl-1064)</name>
    <name type="common">Anther smut fungus</name>
    <dbReference type="NCBI Taxonomy" id="683840"/>
    <lineage>
        <taxon>Eukaryota</taxon>
        <taxon>Fungi</taxon>
        <taxon>Dikarya</taxon>
        <taxon>Basidiomycota</taxon>
        <taxon>Pucciniomycotina</taxon>
        <taxon>Microbotryomycetes</taxon>
        <taxon>Microbotryales</taxon>
        <taxon>Microbotryaceae</taxon>
        <taxon>Microbotryum</taxon>
    </lineage>
</organism>
<dbReference type="InterPro" id="IPR036322">
    <property type="entry name" value="WD40_repeat_dom_sf"/>
</dbReference>
<dbReference type="GO" id="GO:0080008">
    <property type="term" value="C:Cul4-RING E3 ubiquitin ligase complex"/>
    <property type="evidence" value="ECO:0007669"/>
    <property type="project" value="TreeGrafter"/>
</dbReference>
<dbReference type="STRING" id="683840.U5HGK5"/>
<evidence type="ECO:0000256" key="4">
    <source>
        <dbReference type="SAM" id="MobiDB-lite"/>
    </source>
</evidence>
<dbReference type="InParanoid" id="U5HGK5"/>
<dbReference type="AlphaFoldDB" id="U5HGK5"/>
<dbReference type="EMBL" id="GL541746">
    <property type="protein sequence ID" value="KDE03309.1"/>
    <property type="molecule type" value="Genomic_DNA"/>
</dbReference>
<feature type="region of interest" description="Disordered" evidence="4">
    <location>
        <begin position="349"/>
        <end position="370"/>
    </location>
</feature>
<feature type="region of interest" description="Disordered" evidence="4">
    <location>
        <begin position="24"/>
        <end position="74"/>
    </location>
</feature>
<feature type="compositionally biased region" description="Low complexity" evidence="4">
    <location>
        <begin position="40"/>
        <end position="50"/>
    </location>
</feature>
<reference evidence="7" key="1">
    <citation type="submission" date="2010-11" db="EMBL/GenBank/DDBJ databases">
        <title>The genome sequence of Microbotryum violaceum strain p1A1 Lamole.</title>
        <authorList>
            <person name="Cuomo C."/>
            <person name="Perlin M."/>
            <person name="Young S.K."/>
            <person name="Zeng Q."/>
            <person name="Gargeya S."/>
            <person name="Alvarado L."/>
            <person name="Berlin A."/>
            <person name="Chapman S.B."/>
            <person name="Chen Z."/>
            <person name="Freedman E."/>
            <person name="Gellesch M."/>
            <person name="Goldberg J."/>
            <person name="Griggs A."/>
            <person name="Gujja S."/>
            <person name="Heilman E."/>
            <person name="Heiman D."/>
            <person name="Howarth C."/>
            <person name="Mehta T."/>
            <person name="Neiman D."/>
            <person name="Pearson M."/>
            <person name="Roberts A."/>
            <person name="Saif S."/>
            <person name="Shea T."/>
            <person name="Shenoy N."/>
            <person name="Sisk P."/>
            <person name="Stolte C."/>
            <person name="Sykes S."/>
            <person name="White J."/>
            <person name="Yandava C."/>
            <person name="Haas B."/>
            <person name="Nusbaum C."/>
            <person name="Birren B."/>
        </authorList>
    </citation>
    <scope>NUCLEOTIDE SEQUENCE [LARGE SCALE GENOMIC DNA]</scope>
    <source>
        <strain evidence="7">p1A1 Lamole</strain>
    </source>
</reference>
<evidence type="ECO:0000256" key="3">
    <source>
        <dbReference type="PROSITE-ProRule" id="PRU00221"/>
    </source>
</evidence>
<keyword evidence="2" id="KW-0677">Repeat</keyword>
<feature type="compositionally biased region" description="Low complexity" evidence="4">
    <location>
        <begin position="353"/>
        <end position="370"/>
    </location>
</feature>
<dbReference type="EMBL" id="AEIJ01000701">
    <property type="status" value="NOT_ANNOTATED_CDS"/>
    <property type="molecule type" value="Genomic_DNA"/>
</dbReference>
<evidence type="ECO:0000256" key="2">
    <source>
        <dbReference type="ARBA" id="ARBA00022737"/>
    </source>
</evidence>
<reference evidence="5 7" key="3">
    <citation type="journal article" date="2015" name="BMC Genomics">
        <title>Sex and parasites: genomic and transcriptomic analysis of Microbotryum lychnidis-dioicae, the biotrophic and plant-castrating anther smut fungus.</title>
        <authorList>
            <person name="Perlin M.H."/>
            <person name="Amselem J."/>
            <person name="Fontanillas E."/>
            <person name="Toh S.S."/>
            <person name="Chen Z."/>
            <person name="Goldberg J."/>
            <person name="Duplessis S."/>
            <person name="Henrissat B."/>
            <person name="Young S."/>
            <person name="Zeng Q."/>
            <person name="Aguileta G."/>
            <person name="Petit E."/>
            <person name="Badouin H."/>
            <person name="Andrews J."/>
            <person name="Razeeq D."/>
            <person name="Gabaldon T."/>
            <person name="Quesneville H."/>
            <person name="Giraud T."/>
            <person name="Hood M.E."/>
            <person name="Schultz D.J."/>
            <person name="Cuomo C.A."/>
        </authorList>
    </citation>
    <scope>NUCLEOTIDE SEQUENCE [LARGE SCALE GENOMIC DNA]</scope>
    <source>
        <strain evidence="7">p1A1 Lamole</strain>
        <strain evidence="5">P1A1 Lamole</strain>
    </source>
</reference>
<protein>
    <recommendedName>
        <fullName evidence="8">DUF2415 domain-containing protein</fullName>
    </recommendedName>
</protein>
<dbReference type="SUPFAM" id="SSF50978">
    <property type="entry name" value="WD40 repeat-like"/>
    <property type="match status" value="1"/>
</dbReference>
<evidence type="ECO:0000313" key="6">
    <source>
        <dbReference type="EnsemblFungi" id="MVLG_06210T0"/>
    </source>
</evidence>
<evidence type="ECO:0000313" key="7">
    <source>
        <dbReference type="Proteomes" id="UP000017200"/>
    </source>
</evidence>
<dbReference type="OMA" id="RKTSLWT"/>
<dbReference type="Gene3D" id="2.130.10.10">
    <property type="entry name" value="YVTN repeat-like/Quinoprotein amine dehydrogenase"/>
    <property type="match status" value="1"/>
</dbReference>
<dbReference type="InterPro" id="IPR052254">
    <property type="entry name" value="CUL4-DDB1_E3_ligase_receptor"/>
</dbReference>
<dbReference type="EnsemblFungi" id="MVLG_06210T0">
    <property type="protein sequence ID" value="MVLG_06210T0"/>
    <property type="gene ID" value="MVLG_06210"/>
</dbReference>
<reference evidence="6" key="4">
    <citation type="submission" date="2015-06" db="UniProtKB">
        <authorList>
            <consortium name="EnsemblFungi"/>
        </authorList>
    </citation>
    <scope>IDENTIFICATION</scope>
</reference>
<keyword evidence="1 3" id="KW-0853">WD repeat</keyword>
<sequence>MGPAPFVLPGYAWNGTRYYKSLPGATATFQPPPHAETESRGSTSSSNHSGGRLKRAKKHHASQPRIPTLDIQDAGSTSRLRHMALLAPGQQVLLKHDLECLSWRHYRSSSVVVPDCLMMDDTITAISFDDENPTTIRIGTQGGSISTGNLARLNDPGGYYPHDEMGWRPSWVFASRITSLATCGSRFLATCLGPPPAAVVSQTNETVSLASVTLSPRKTSLWTSALSPSLIALGCDRKVLISRDPSHAAMNGYSTGGRHGDGAVFALDLGENMVLAGTRSGRVKIFDVRSPCSAEINREDSTRPELQLSFTSSVTHIRKLSCHSGPTWADPRQVLVATLDGHLQAHDLRFATSSPSDESRSSPYKASSRSVAMDLKGHVNTVSRDLGLALSPKVTYRGRSSDLRGQEASNSFVAMAGEDGIVRIWSLKTGSRILASDVSEPNAPAELATSTSLLTRRFSEPIRAMAFGPPPPIFGSGIIGNDANYETRPVSNSREDLDTLWVADGVALEAFQLQ</sequence>
<dbReference type="FunCoup" id="U5HGK5">
    <property type="interactions" value="5"/>
</dbReference>
<dbReference type="OrthoDB" id="128867at2759"/>